<dbReference type="InterPro" id="IPR000524">
    <property type="entry name" value="Tscrpt_reg_HTH_GntR"/>
</dbReference>
<dbReference type="SUPFAM" id="SSF48008">
    <property type="entry name" value="GntR ligand-binding domain-like"/>
    <property type="match status" value="1"/>
</dbReference>
<dbReference type="SMART" id="SM00345">
    <property type="entry name" value="HTH_GNTR"/>
    <property type="match status" value="1"/>
</dbReference>
<organism evidence="5 6">
    <name type="scientific">Bowmanella dokdonensis</name>
    <dbReference type="NCBI Taxonomy" id="751969"/>
    <lineage>
        <taxon>Bacteria</taxon>
        <taxon>Pseudomonadati</taxon>
        <taxon>Pseudomonadota</taxon>
        <taxon>Gammaproteobacteria</taxon>
        <taxon>Alteromonadales</taxon>
        <taxon>Alteromonadaceae</taxon>
        <taxon>Bowmanella</taxon>
    </lineage>
</organism>
<dbReference type="GO" id="GO:0003700">
    <property type="term" value="F:DNA-binding transcription factor activity"/>
    <property type="evidence" value="ECO:0007669"/>
    <property type="project" value="InterPro"/>
</dbReference>
<evidence type="ECO:0000256" key="3">
    <source>
        <dbReference type="ARBA" id="ARBA00023163"/>
    </source>
</evidence>
<dbReference type="Pfam" id="PF07729">
    <property type="entry name" value="FCD"/>
    <property type="match status" value="1"/>
</dbReference>
<dbReference type="Gene3D" id="1.10.10.10">
    <property type="entry name" value="Winged helix-like DNA-binding domain superfamily/Winged helix DNA-binding domain"/>
    <property type="match status" value="1"/>
</dbReference>
<accession>A0A939IS10</accession>
<dbReference type="PRINTS" id="PR00035">
    <property type="entry name" value="HTHGNTR"/>
</dbReference>
<dbReference type="AlphaFoldDB" id="A0A939IS10"/>
<dbReference type="EMBL" id="JAFKCV010000007">
    <property type="protein sequence ID" value="MBN7826217.1"/>
    <property type="molecule type" value="Genomic_DNA"/>
</dbReference>
<protein>
    <submittedName>
        <fullName evidence="5">GntR family transcriptional regulator</fullName>
    </submittedName>
</protein>
<evidence type="ECO:0000313" key="6">
    <source>
        <dbReference type="Proteomes" id="UP000664654"/>
    </source>
</evidence>
<dbReference type="RefSeq" id="WP_206574332.1">
    <property type="nucleotide sequence ID" value="NZ_JAFKCV010000007.1"/>
</dbReference>
<reference evidence="5" key="1">
    <citation type="submission" date="2021-03" db="EMBL/GenBank/DDBJ databases">
        <title>novel species isolated from a fishpond in China.</title>
        <authorList>
            <person name="Lu H."/>
            <person name="Cai Z."/>
        </authorList>
    </citation>
    <scope>NUCLEOTIDE SEQUENCE</scope>
    <source>
        <strain evidence="5">JCM 30855</strain>
    </source>
</reference>
<feature type="domain" description="HTH gntR-type" evidence="4">
    <location>
        <begin position="1"/>
        <end position="64"/>
    </location>
</feature>
<dbReference type="InterPro" id="IPR008920">
    <property type="entry name" value="TF_FadR/GntR_C"/>
</dbReference>
<dbReference type="InterPro" id="IPR036388">
    <property type="entry name" value="WH-like_DNA-bd_sf"/>
</dbReference>
<dbReference type="PANTHER" id="PTHR43537">
    <property type="entry name" value="TRANSCRIPTIONAL REGULATOR, GNTR FAMILY"/>
    <property type="match status" value="1"/>
</dbReference>
<name>A0A939IS10_9ALTE</name>
<dbReference type="GO" id="GO:0003677">
    <property type="term" value="F:DNA binding"/>
    <property type="evidence" value="ECO:0007669"/>
    <property type="project" value="UniProtKB-KW"/>
</dbReference>
<evidence type="ECO:0000259" key="4">
    <source>
        <dbReference type="PROSITE" id="PS50949"/>
    </source>
</evidence>
<gene>
    <name evidence="5" type="ORF">J0A66_13360</name>
</gene>
<evidence type="ECO:0000256" key="2">
    <source>
        <dbReference type="ARBA" id="ARBA00023125"/>
    </source>
</evidence>
<keyword evidence="3" id="KW-0804">Transcription</keyword>
<dbReference type="Gene3D" id="1.20.120.530">
    <property type="entry name" value="GntR ligand-binding domain-like"/>
    <property type="match status" value="1"/>
</dbReference>
<keyword evidence="6" id="KW-1185">Reference proteome</keyword>
<dbReference type="Proteomes" id="UP000664654">
    <property type="component" value="Unassembled WGS sequence"/>
</dbReference>
<dbReference type="CDD" id="cd07377">
    <property type="entry name" value="WHTH_GntR"/>
    <property type="match status" value="1"/>
</dbReference>
<evidence type="ECO:0000256" key="1">
    <source>
        <dbReference type="ARBA" id="ARBA00023015"/>
    </source>
</evidence>
<keyword evidence="2" id="KW-0238">DNA-binding</keyword>
<sequence>MTLYQRLKQDLQQGRFNPGEVLKQRELAEQYGVSRIPVRDAVQKLKSEGWLVTHGKCGIAVPGFDPIEVEDIYLMRKHLEPLLQNLALQHLNSEILGRARDILSSMDERSDLTAAEIGQHNWAFHACLYRAARRPTLFAMVEHLHLQCQRYIGYQSLSLNYQDRSQQEHHALLDALQQGQGERAAQLLQAHIVEAGEGLVSFLRQA</sequence>
<dbReference type="Pfam" id="PF00392">
    <property type="entry name" value="GntR"/>
    <property type="match status" value="1"/>
</dbReference>
<dbReference type="PROSITE" id="PS50949">
    <property type="entry name" value="HTH_GNTR"/>
    <property type="match status" value="1"/>
</dbReference>
<keyword evidence="1" id="KW-0805">Transcription regulation</keyword>
<dbReference type="PANTHER" id="PTHR43537:SF24">
    <property type="entry name" value="GLUCONATE OPERON TRANSCRIPTIONAL REPRESSOR"/>
    <property type="match status" value="1"/>
</dbReference>
<dbReference type="InterPro" id="IPR011711">
    <property type="entry name" value="GntR_C"/>
</dbReference>
<evidence type="ECO:0000313" key="5">
    <source>
        <dbReference type="EMBL" id="MBN7826217.1"/>
    </source>
</evidence>
<proteinExistence type="predicted"/>
<dbReference type="InterPro" id="IPR036390">
    <property type="entry name" value="WH_DNA-bd_sf"/>
</dbReference>
<comment type="caution">
    <text evidence="5">The sequence shown here is derived from an EMBL/GenBank/DDBJ whole genome shotgun (WGS) entry which is preliminary data.</text>
</comment>
<dbReference type="SMART" id="SM00895">
    <property type="entry name" value="FCD"/>
    <property type="match status" value="1"/>
</dbReference>
<dbReference type="SUPFAM" id="SSF46785">
    <property type="entry name" value="Winged helix' DNA-binding domain"/>
    <property type="match status" value="1"/>
</dbReference>